<dbReference type="Gene3D" id="1.25.40.10">
    <property type="entry name" value="Tetratricopeptide repeat domain"/>
    <property type="match status" value="1"/>
</dbReference>
<dbReference type="PANTHER" id="PTHR15502">
    <property type="entry name" value="CALCINEURIN-BINDING PROTEIN CABIN 1-RELATED"/>
    <property type="match status" value="1"/>
</dbReference>
<dbReference type="SUPFAM" id="SSF48452">
    <property type="entry name" value="TPR-like"/>
    <property type="match status" value="1"/>
</dbReference>
<reference evidence="4 5" key="1">
    <citation type="submission" date="2006-10" db="EMBL/GenBank/DDBJ databases">
        <title>The Genome Sequence of Batrachochytrium dendrobatidis JEL423.</title>
        <authorList>
            <consortium name="The Broad Institute Genome Sequencing Platform"/>
            <person name="Birren B."/>
            <person name="Lander E."/>
            <person name="Galagan J."/>
            <person name="Cuomo C."/>
            <person name="Devon K."/>
            <person name="Jaffe D."/>
            <person name="Butler J."/>
            <person name="Alvarez P."/>
            <person name="Gnerre S."/>
            <person name="Grabherr M."/>
            <person name="Kleber M."/>
            <person name="Mauceli E."/>
            <person name="Brockman W."/>
            <person name="Young S."/>
            <person name="LaButti K."/>
            <person name="Sykes S."/>
            <person name="DeCaprio D."/>
            <person name="Crawford M."/>
            <person name="Koehrsen M."/>
            <person name="Engels R."/>
            <person name="Montgomery P."/>
            <person name="Pearson M."/>
            <person name="Howarth C."/>
            <person name="Larson L."/>
            <person name="White J."/>
            <person name="O'Leary S."/>
            <person name="Kodira C."/>
            <person name="Zeng Q."/>
            <person name="Yandava C."/>
            <person name="Alvarado L."/>
            <person name="Longcore J."/>
            <person name="James T."/>
        </authorList>
    </citation>
    <scope>NUCLEOTIDE SEQUENCE [LARGE SCALE GENOMIC DNA]</scope>
    <source>
        <strain evidence="4 5">JEL423</strain>
    </source>
</reference>
<dbReference type="GO" id="GO:0000417">
    <property type="term" value="C:HIR complex"/>
    <property type="evidence" value="ECO:0007669"/>
    <property type="project" value="TreeGrafter"/>
</dbReference>
<comment type="subcellular location">
    <subcellularLocation>
        <location evidence="1">Nucleus</location>
    </subcellularLocation>
</comment>
<dbReference type="STRING" id="403673.A0A177WGB3"/>
<name>A0A177WGB3_BATDL</name>
<organism evidence="4 5">
    <name type="scientific">Batrachochytrium dendrobatidis (strain JEL423)</name>
    <dbReference type="NCBI Taxonomy" id="403673"/>
    <lineage>
        <taxon>Eukaryota</taxon>
        <taxon>Fungi</taxon>
        <taxon>Fungi incertae sedis</taxon>
        <taxon>Chytridiomycota</taxon>
        <taxon>Chytridiomycota incertae sedis</taxon>
        <taxon>Chytridiomycetes</taxon>
        <taxon>Rhizophydiales</taxon>
        <taxon>Rhizophydiales incertae sedis</taxon>
        <taxon>Batrachochytrium</taxon>
    </lineage>
</organism>
<dbReference type="GO" id="GO:0006325">
    <property type="term" value="P:chromatin organization"/>
    <property type="evidence" value="ECO:0007669"/>
    <property type="project" value="InterPro"/>
</dbReference>
<dbReference type="VEuPathDB" id="FungiDB:BDEG_22461"/>
<accession>A0A177WGB3</accession>
<evidence type="ECO:0000313" key="4">
    <source>
        <dbReference type="EMBL" id="OAJ38550.1"/>
    </source>
</evidence>
<evidence type="ECO:0000256" key="1">
    <source>
        <dbReference type="ARBA" id="ARBA00004123"/>
    </source>
</evidence>
<comment type="similarity">
    <text evidence="2">Belongs to the HIR3 family.</text>
</comment>
<proteinExistence type="inferred from homology"/>
<dbReference type="EMBL" id="DS022301">
    <property type="protein sequence ID" value="OAJ38550.1"/>
    <property type="molecule type" value="Genomic_DNA"/>
</dbReference>
<reference evidence="4 5" key="2">
    <citation type="submission" date="2016-05" db="EMBL/GenBank/DDBJ databases">
        <title>Lineage-specific infection strategies underlie the spectrum of fungal disease in amphibians.</title>
        <authorList>
            <person name="Cuomo C.A."/>
            <person name="Farrer R.A."/>
            <person name="James T."/>
            <person name="Longcore J."/>
            <person name="Birren B."/>
        </authorList>
    </citation>
    <scope>NUCLEOTIDE SEQUENCE [LARGE SCALE GENOMIC DNA]</scope>
    <source>
        <strain evidence="4 5">JEL423</strain>
    </source>
</reference>
<dbReference type="GO" id="GO:0031491">
    <property type="term" value="F:nucleosome binding"/>
    <property type="evidence" value="ECO:0007669"/>
    <property type="project" value="TreeGrafter"/>
</dbReference>
<evidence type="ECO:0000256" key="3">
    <source>
        <dbReference type="ARBA" id="ARBA00023242"/>
    </source>
</evidence>
<dbReference type="OrthoDB" id="77564at2759"/>
<protein>
    <submittedName>
        <fullName evidence="4">Uncharacterized protein</fullName>
    </submittedName>
</protein>
<dbReference type="PANTHER" id="PTHR15502:SF7">
    <property type="entry name" value="CALCINEURIN-BINDING PROTEIN CABIN-1"/>
    <property type="match status" value="1"/>
</dbReference>
<dbReference type="InterPro" id="IPR011990">
    <property type="entry name" value="TPR-like_helical_dom_sf"/>
</dbReference>
<dbReference type="GO" id="GO:0005634">
    <property type="term" value="C:nucleus"/>
    <property type="evidence" value="ECO:0007669"/>
    <property type="project" value="UniProtKB-SubCell"/>
</dbReference>
<evidence type="ECO:0000256" key="2">
    <source>
        <dbReference type="ARBA" id="ARBA00007335"/>
    </source>
</evidence>
<dbReference type="Proteomes" id="UP000077115">
    <property type="component" value="Unassembled WGS sequence"/>
</dbReference>
<evidence type="ECO:0000313" key="5">
    <source>
        <dbReference type="Proteomes" id="UP000077115"/>
    </source>
</evidence>
<dbReference type="AlphaFoldDB" id="A0A177WGB3"/>
<gene>
    <name evidence="4" type="ORF">BDEG_22461</name>
</gene>
<sequence>MRACKLVQFSGKSKLPPVDLQLALWKCLGYLAFSIVSKPMHGIALQPDLYRVKKLWKARSLNILSPTGCAILNTRLPEEKNAENYTVQRLHLLGVSIFSLKKALTLDSSDWRSFYNIATAYVKLGNATKAIDALISAISLCAEFISSIFLKVYSSLVNMGDTQLAAIFQTHNDQVIDDPFNALLAALGVIKTIDKKKWHHKPVYRQAWIHFHVYQNPANAKTELLQLFQFRTNSISMKTIWKTEFERPGKFFVYIHKYAMFLITLSAATFDTLILRQLYRRISKIDDICLDQNQLLIEIRQAFCKMALADLPDSQTVFRMCKFVQQGQFRSIVEKAEQNMFINFNAEIESPAEYTPSYAGQ</sequence>
<keyword evidence="3" id="KW-0539">Nucleus</keyword>
<dbReference type="InterPro" id="IPR033053">
    <property type="entry name" value="Hir3/CABIN1"/>
</dbReference>